<dbReference type="EMBL" id="CAJPWZ010002575">
    <property type="protein sequence ID" value="CAG2240806.1"/>
    <property type="molecule type" value="Genomic_DNA"/>
</dbReference>
<gene>
    <name evidence="2" type="ORF">MEDL_53073</name>
</gene>
<feature type="region of interest" description="Disordered" evidence="1">
    <location>
        <begin position="1"/>
        <end position="55"/>
    </location>
</feature>
<reference evidence="2" key="1">
    <citation type="submission" date="2021-03" db="EMBL/GenBank/DDBJ databases">
        <authorList>
            <person name="Bekaert M."/>
        </authorList>
    </citation>
    <scope>NUCLEOTIDE SEQUENCE</scope>
</reference>
<keyword evidence="3" id="KW-1185">Reference proteome</keyword>
<protein>
    <submittedName>
        <fullName evidence="2">Uncharacterized protein</fullName>
    </submittedName>
</protein>
<evidence type="ECO:0000313" key="3">
    <source>
        <dbReference type="Proteomes" id="UP000683360"/>
    </source>
</evidence>
<sequence>MQPSKRMTCAQEEGEHGHASGVNKDGGNQQEDGYIRAVLQQLSASQKEHAPDPINISYNPNMNNVNSNLSWQDPQIYLKSANMDKTQLLIEAYHSGMNSVKARGKIEESAKRLYFQPKEEAISGDNREPSTLSMELLYLLEHVKESAGKTNLSPSPHKI</sequence>
<dbReference type="Proteomes" id="UP000683360">
    <property type="component" value="Unassembled WGS sequence"/>
</dbReference>
<name>A0A8S3U5F3_MYTED</name>
<accession>A0A8S3U5F3</accession>
<proteinExistence type="predicted"/>
<evidence type="ECO:0000313" key="2">
    <source>
        <dbReference type="EMBL" id="CAG2240806.1"/>
    </source>
</evidence>
<evidence type="ECO:0000256" key="1">
    <source>
        <dbReference type="SAM" id="MobiDB-lite"/>
    </source>
</evidence>
<comment type="caution">
    <text evidence="2">The sequence shown here is derived from an EMBL/GenBank/DDBJ whole genome shotgun (WGS) entry which is preliminary data.</text>
</comment>
<dbReference type="AlphaFoldDB" id="A0A8S3U5F3"/>
<organism evidence="2 3">
    <name type="scientific">Mytilus edulis</name>
    <name type="common">Blue mussel</name>
    <dbReference type="NCBI Taxonomy" id="6550"/>
    <lineage>
        <taxon>Eukaryota</taxon>
        <taxon>Metazoa</taxon>
        <taxon>Spiralia</taxon>
        <taxon>Lophotrochozoa</taxon>
        <taxon>Mollusca</taxon>
        <taxon>Bivalvia</taxon>
        <taxon>Autobranchia</taxon>
        <taxon>Pteriomorphia</taxon>
        <taxon>Mytilida</taxon>
        <taxon>Mytiloidea</taxon>
        <taxon>Mytilidae</taxon>
        <taxon>Mytilinae</taxon>
        <taxon>Mytilus</taxon>
    </lineage>
</organism>